<dbReference type="EMBL" id="BTGU01008668">
    <property type="protein sequence ID" value="GMN31798.1"/>
    <property type="molecule type" value="Genomic_DNA"/>
</dbReference>
<comment type="caution">
    <text evidence="2">The sequence shown here is derived from an EMBL/GenBank/DDBJ whole genome shotgun (WGS) entry which is preliminary data.</text>
</comment>
<reference evidence="2" key="1">
    <citation type="submission" date="2023-07" db="EMBL/GenBank/DDBJ databases">
        <title>draft genome sequence of fig (Ficus carica).</title>
        <authorList>
            <person name="Takahashi T."/>
            <person name="Nishimura K."/>
        </authorList>
    </citation>
    <scope>NUCLEOTIDE SEQUENCE</scope>
</reference>
<dbReference type="Gramene" id="FCD_00034977-RA">
    <property type="protein sequence ID" value="FCD_00034977-RA:cds"/>
    <property type="gene ID" value="FCD_00034977"/>
</dbReference>
<feature type="region of interest" description="Disordered" evidence="1">
    <location>
        <begin position="80"/>
        <end position="101"/>
    </location>
</feature>
<dbReference type="AlphaFoldDB" id="A0AA87ZRL7"/>
<keyword evidence="3" id="KW-1185">Reference proteome</keyword>
<evidence type="ECO:0000313" key="2">
    <source>
        <dbReference type="EMBL" id="GMN31798.1"/>
    </source>
</evidence>
<proteinExistence type="predicted"/>
<evidence type="ECO:0000313" key="3">
    <source>
        <dbReference type="Proteomes" id="UP001187192"/>
    </source>
</evidence>
<accession>A0AA87ZRL7</accession>
<sequence>MSKIGVVFGNGIALQFKNSFASGLLNVHREPHELDAPLFNCYILVDMNLKRRQIHFRRKGCFPSLCGLYSSHPLKTLEASTEKASDIPSPPKNWQYGCAKN</sequence>
<evidence type="ECO:0000256" key="1">
    <source>
        <dbReference type="SAM" id="MobiDB-lite"/>
    </source>
</evidence>
<organism evidence="2 3">
    <name type="scientific">Ficus carica</name>
    <name type="common">Common fig</name>
    <dbReference type="NCBI Taxonomy" id="3494"/>
    <lineage>
        <taxon>Eukaryota</taxon>
        <taxon>Viridiplantae</taxon>
        <taxon>Streptophyta</taxon>
        <taxon>Embryophyta</taxon>
        <taxon>Tracheophyta</taxon>
        <taxon>Spermatophyta</taxon>
        <taxon>Magnoliopsida</taxon>
        <taxon>eudicotyledons</taxon>
        <taxon>Gunneridae</taxon>
        <taxon>Pentapetalae</taxon>
        <taxon>rosids</taxon>
        <taxon>fabids</taxon>
        <taxon>Rosales</taxon>
        <taxon>Moraceae</taxon>
        <taxon>Ficeae</taxon>
        <taxon>Ficus</taxon>
    </lineage>
</organism>
<name>A0AA87ZRL7_FICCA</name>
<protein>
    <submittedName>
        <fullName evidence="2">Uncharacterized protein</fullName>
    </submittedName>
</protein>
<gene>
    <name evidence="2" type="ORF">TIFTF001_050755</name>
</gene>
<dbReference type="Proteomes" id="UP001187192">
    <property type="component" value="Unassembled WGS sequence"/>
</dbReference>